<dbReference type="EMBL" id="JAUSWH010000034">
    <property type="protein sequence ID" value="MDQ0458440.1"/>
    <property type="molecule type" value="Genomic_DNA"/>
</dbReference>
<evidence type="ECO:0000313" key="1">
    <source>
        <dbReference type="EMBL" id="MDQ0458440.1"/>
    </source>
</evidence>
<organism evidence="1 2">
    <name type="scientific">Rhizobium paknamense</name>
    <dbReference type="NCBI Taxonomy" id="1206817"/>
    <lineage>
        <taxon>Bacteria</taxon>
        <taxon>Pseudomonadati</taxon>
        <taxon>Pseudomonadota</taxon>
        <taxon>Alphaproteobacteria</taxon>
        <taxon>Hyphomicrobiales</taxon>
        <taxon>Rhizobiaceae</taxon>
        <taxon>Rhizobium/Agrobacterium group</taxon>
        <taxon>Rhizobium</taxon>
    </lineage>
</organism>
<keyword evidence="2" id="KW-1185">Reference proteome</keyword>
<dbReference type="Proteomes" id="UP001235269">
    <property type="component" value="Unassembled WGS sequence"/>
</dbReference>
<gene>
    <name evidence="1" type="ORF">QO005_004803</name>
</gene>
<evidence type="ECO:0008006" key="3">
    <source>
        <dbReference type="Google" id="ProtNLM"/>
    </source>
</evidence>
<reference evidence="1 2" key="1">
    <citation type="submission" date="2023-07" db="EMBL/GenBank/DDBJ databases">
        <title>Genomic Encyclopedia of Type Strains, Phase IV (KMG-IV): sequencing the most valuable type-strain genomes for metagenomic binning, comparative biology and taxonomic classification.</title>
        <authorList>
            <person name="Goeker M."/>
        </authorList>
    </citation>
    <scope>NUCLEOTIDE SEQUENCE [LARGE SCALE GENOMIC DNA]</scope>
    <source>
        <strain evidence="1 2">DSM 100301</strain>
    </source>
</reference>
<comment type="caution">
    <text evidence="1">The sequence shown here is derived from an EMBL/GenBank/DDBJ whole genome shotgun (WGS) entry which is preliminary data.</text>
</comment>
<accession>A0ABU0IJK7</accession>
<protein>
    <recommendedName>
        <fullName evidence="3">DUF4279 domain-containing protein</fullName>
    </recommendedName>
</protein>
<sequence>MIKASVRMWSDVISFKKTEHQLIGKLNVIYEAGDNIVKMNGETSNSLAKQNYISTIDDDIVDECMARLWIKTKLHALNESLFRELIVSGAVQATLWLAIFEPSKLLHDNRLATLSQTAQAANVEIFLEDYTDLSVGGNPRKYHMGAGRT</sequence>
<name>A0ABU0IJK7_9HYPH</name>
<dbReference type="RefSeq" id="WP_307160513.1">
    <property type="nucleotide sequence ID" value="NZ_JAUSWH010000034.1"/>
</dbReference>
<proteinExistence type="predicted"/>
<evidence type="ECO:0000313" key="2">
    <source>
        <dbReference type="Proteomes" id="UP001235269"/>
    </source>
</evidence>